<accession>A0AAV6V639</accession>
<organism evidence="1 2">
    <name type="scientific">Oedothorax gibbosus</name>
    <dbReference type="NCBI Taxonomy" id="931172"/>
    <lineage>
        <taxon>Eukaryota</taxon>
        <taxon>Metazoa</taxon>
        <taxon>Ecdysozoa</taxon>
        <taxon>Arthropoda</taxon>
        <taxon>Chelicerata</taxon>
        <taxon>Arachnida</taxon>
        <taxon>Araneae</taxon>
        <taxon>Araneomorphae</taxon>
        <taxon>Entelegynae</taxon>
        <taxon>Araneoidea</taxon>
        <taxon>Linyphiidae</taxon>
        <taxon>Erigoninae</taxon>
        <taxon>Oedothorax</taxon>
    </lineage>
</organism>
<name>A0AAV6V639_9ARAC</name>
<keyword evidence="2" id="KW-1185">Reference proteome</keyword>
<dbReference type="EMBL" id="JAFNEN010000144">
    <property type="protein sequence ID" value="KAG8192102.1"/>
    <property type="molecule type" value="Genomic_DNA"/>
</dbReference>
<dbReference type="Proteomes" id="UP000827092">
    <property type="component" value="Unassembled WGS sequence"/>
</dbReference>
<proteinExistence type="predicted"/>
<comment type="caution">
    <text evidence="1">The sequence shown here is derived from an EMBL/GenBank/DDBJ whole genome shotgun (WGS) entry which is preliminary data.</text>
</comment>
<reference evidence="1 2" key="1">
    <citation type="journal article" date="2022" name="Nat. Ecol. Evol.">
        <title>A masculinizing supergene underlies an exaggerated male reproductive morph in a spider.</title>
        <authorList>
            <person name="Hendrickx F."/>
            <person name="De Corte Z."/>
            <person name="Sonet G."/>
            <person name="Van Belleghem S.M."/>
            <person name="Kostlbacher S."/>
            <person name="Vangestel C."/>
        </authorList>
    </citation>
    <scope>NUCLEOTIDE SEQUENCE [LARGE SCALE GENOMIC DNA]</scope>
    <source>
        <strain evidence="1">W744_W776</strain>
    </source>
</reference>
<protein>
    <submittedName>
        <fullName evidence="1">Uncharacterized protein</fullName>
    </submittedName>
</protein>
<gene>
    <name evidence="1" type="ORF">JTE90_027749</name>
</gene>
<sequence>MNYSRILKNLLESVLIFTATTKKHVGLRVDETSGNLKIEASSLKEKLSSKTDTFPVRKKSSFSRIRLFVVLGCIIIPRKWQNAHNGQIKKESS</sequence>
<evidence type="ECO:0000313" key="2">
    <source>
        <dbReference type="Proteomes" id="UP000827092"/>
    </source>
</evidence>
<evidence type="ECO:0000313" key="1">
    <source>
        <dbReference type="EMBL" id="KAG8192102.1"/>
    </source>
</evidence>
<dbReference type="AlphaFoldDB" id="A0AAV6V639"/>